<dbReference type="SUPFAM" id="SSF50985">
    <property type="entry name" value="RCC1/BLIP-II"/>
    <property type="match status" value="1"/>
</dbReference>
<evidence type="ECO:0000259" key="4">
    <source>
        <dbReference type="Pfam" id="PF25390"/>
    </source>
</evidence>
<feature type="region of interest" description="Disordered" evidence="3">
    <location>
        <begin position="1"/>
        <end position="21"/>
    </location>
</feature>
<dbReference type="InterPro" id="IPR051210">
    <property type="entry name" value="Ub_ligase/GEF_domain"/>
</dbReference>
<sequence>MRKNRSLPSLSNREPLYPGARPAGLPWPGSLGYSEYKEPSVRWNHANVKLANIQAVEEKGTWARDAYNIHRQLNERLERKPPDKIWNNNEVGNKLGFNNRNGFNKEAANGNWDMWRPTNHCAPPWGNSVFPRAAYSSSVRSPVRHSFASYADHVAANFCQQSVLVTRCGAVWAFGRNSDGQLGTGSDRDASRPVQMLVPPAVQAACGADHSLVLTEDGAVWSCGRGSEGQLGVVLPADTDRILRPMCASVATGVCYLACGADHSVVLDACGRGFGCGENSKGQLGLGHRDSPMRHGFAEMQLPRGFLAIDVDCGGTHTLLVADDGRVIGCGGNDKGQLGLGPRKDRLVPEKVSIRSNGACRARRVSCGFSHSLVLTSSGAVWVLGGCGPSGSHFKEAYQYMAVCAAPWRVRGPLDKLLVCDIGAGGGHGLCFTAGEAVFDFEVGQDGCERSGSSVECVGSNL</sequence>
<evidence type="ECO:0000313" key="5">
    <source>
        <dbReference type="EMBL" id="CAE8613239.1"/>
    </source>
</evidence>
<feature type="repeat" description="RCC1" evidence="2">
    <location>
        <begin position="325"/>
        <end position="378"/>
    </location>
</feature>
<dbReference type="InterPro" id="IPR000408">
    <property type="entry name" value="Reg_chr_condens"/>
</dbReference>
<dbReference type="InterPro" id="IPR009091">
    <property type="entry name" value="RCC1/BLIP-II"/>
</dbReference>
<name>A0A813FMC9_POLGL</name>
<reference evidence="5" key="1">
    <citation type="submission" date="2021-02" db="EMBL/GenBank/DDBJ databases">
        <authorList>
            <person name="Dougan E. K."/>
            <person name="Rhodes N."/>
            <person name="Thang M."/>
            <person name="Chan C."/>
        </authorList>
    </citation>
    <scope>NUCLEOTIDE SEQUENCE</scope>
</reference>
<evidence type="ECO:0000313" key="6">
    <source>
        <dbReference type="Proteomes" id="UP000654075"/>
    </source>
</evidence>
<keyword evidence="6" id="KW-1185">Reference proteome</keyword>
<proteinExistence type="predicted"/>
<evidence type="ECO:0000256" key="3">
    <source>
        <dbReference type="SAM" id="MobiDB-lite"/>
    </source>
</evidence>
<dbReference type="PANTHER" id="PTHR22870">
    <property type="entry name" value="REGULATOR OF CHROMOSOME CONDENSATION"/>
    <property type="match status" value="1"/>
</dbReference>
<dbReference type="InterPro" id="IPR058923">
    <property type="entry name" value="RCC1-like_dom"/>
</dbReference>
<feature type="repeat" description="RCC1" evidence="2">
    <location>
        <begin position="271"/>
        <end position="324"/>
    </location>
</feature>
<organism evidence="5 6">
    <name type="scientific">Polarella glacialis</name>
    <name type="common">Dinoflagellate</name>
    <dbReference type="NCBI Taxonomy" id="89957"/>
    <lineage>
        <taxon>Eukaryota</taxon>
        <taxon>Sar</taxon>
        <taxon>Alveolata</taxon>
        <taxon>Dinophyceae</taxon>
        <taxon>Suessiales</taxon>
        <taxon>Suessiaceae</taxon>
        <taxon>Polarella</taxon>
    </lineage>
</organism>
<dbReference type="AlphaFoldDB" id="A0A813FMC9"/>
<accession>A0A813FMC9</accession>
<comment type="caution">
    <text evidence="5">The sequence shown here is derived from an EMBL/GenBank/DDBJ whole genome shotgun (WGS) entry which is preliminary data.</text>
</comment>
<dbReference type="PROSITE" id="PS50012">
    <property type="entry name" value="RCC1_3"/>
    <property type="match status" value="4"/>
</dbReference>
<gene>
    <name evidence="5" type="ORF">PGLA1383_LOCUS31015</name>
</gene>
<evidence type="ECO:0000256" key="2">
    <source>
        <dbReference type="PROSITE-ProRule" id="PRU00235"/>
    </source>
</evidence>
<dbReference type="Pfam" id="PF25390">
    <property type="entry name" value="WD40_RLD"/>
    <property type="match status" value="1"/>
</dbReference>
<feature type="domain" description="RCC1-like" evidence="4">
    <location>
        <begin position="152"/>
        <end position="430"/>
    </location>
</feature>
<dbReference type="PANTHER" id="PTHR22870:SF408">
    <property type="entry name" value="OS09G0560450 PROTEIN"/>
    <property type="match status" value="1"/>
</dbReference>
<feature type="compositionally biased region" description="Polar residues" evidence="3">
    <location>
        <begin position="1"/>
        <end position="12"/>
    </location>
</feature>
<dbReference type="Gene3D" id="2.130.10.30">
    <property type="entry name" value="Regulator of chromosome condensation 1/beta-lactamase-inhibitor protein II"/>
    <property type="match status" value="2"/>
</dbReference>
<dbReference type="EMBL" id="CAJNNV010025222">
    <property type="protein sequence ID" value="CAE8613239.1"/>
    <property type="molecule type" value="Genomic_DNA"/>
</dbReference>
<dbReference type="PROSITE" id="PS00626">
    <property type="entry name" value="RCC1_2"/>
    <property type="match status" value="3"/>
</dbReference>
<feature type="repeat" description="RCC1" evidence="2">
    <location>
        <begin position="169"/>
        <end position="217"/>
    </location>
</feature>
<dbReference type="OrthoDB" id="429262at2759"/>
<evidence type="ECO:0000256" key="1">
    <source>
        <dbReference type="ARBA" id="ARBA00022737"/>
    </source>
</evidence>
<feature type="repeat" description="RCC1" evidence="2">
    <location>
        <begin position="218"/>
        <end position="270"/>
    </location>
</feature>
<keyword evidence="1" id="KW-0677">Repeat</keyword>
<protein>
    <recommendedName>
        <fullName evidence="4">RCC1-like domain-containing protein</fullName>
    </recommendedName>
</protein>
<dbReference type="Proteomes" id="UP000654075">
    <property type="component" value="Unassembled WGS sequence"/>
</dbReference>
<dbReference type="PRINTS" id="PR00633">
    <property type="entry name" value="RCCNDNSATION"/>
</dbReference>